<reference evidence="3" key="1">
    <citation type="submission" date="2019-12" db="EMBL/GenBank/DDBJ databases">
        <title>Actinomadura physcomitrii sp. nov., a novel actinomycete isolated from moss [Physcomitrium sphaericum (Ludw) Fuernr].</title>
        <authorList>
            <person name="Zhuang X."/>
        </authorList>
    </citation>
    <scope>NUCLEOTIDE SEQUENCE [LARGE SCALE GENOMIC DNA]</scope>
    <source>
        <strain evidence="3">LD22</strain>
    </source>
</reference>
<proteinExistence type="inferred from homology"/>
<evidence type="ECO:0000313" key="3">
    <source>
        <dbReference type="EMBL" id="MVZ99637.1"/>
    </source>
</evidence>
<organism evidence="3 4">
    <name type="scientific">Actinomadura physcomitrii</name>
    <dbReference type="NCBI Taxonomy" id="2650748"/>
    <lineage>
        <taxon>Bacteria</taxon>
        <taxon>Bacillati</taxon>
        <taxon>Actinomycetota</taxon>
        <taxon>Actinomycetes</taxon>
        <taxon>Streptosporangiales</taxon>
        <taxon>Thermomonosporaceae</taxon>
        <taxon>Actinomadura</taxon>
    </lineage>
</organism>
<gene>
    <name evidence="3" type="ORF">F8568_004465</name>
</gene>
<dbReference type="PANTHER" id="PTHR39428">
    <property type="entry name" value="F420H(2)-DEPENDENT QUINONE REDUCTASE RV1261C"/>
    <property type="match status" value="1"/>
</dbReference>
<dbReference type="Gene3D" id="2.30.110.10">
    <property type="entry name" value="Electron Transport, Fmn-binding Protein, Chain A"/>
    <property type="match status" value="1"/>
</dbReference>
<accession>A0A6I4M148</accession>
<dbReference type="Proteomes" id="UP000462055">
    <property type="component" value="Unassembled WGS sequence"/>
</dbReference>
<sequence length="161" mass="17979">MPPKTSAAPKGMDSPIVPKILKVMARLNIAAYRATGGRVGGTWRVGSAFRKGVPICLLTTKGRKTGRPRTQPLLYMPDGERVIIVASQGGLPKHPLWYLNIRADPRVTIQVKRDVRRMRARTASSEERAALWPRLVSVYADFDKYQSWTDREIPVVICDPA</sequence>
<dbReference type="Pfam" id="PF04075">
    <property type="entry name" value="F420H2_quin_red"/>
    <property type="match status" value="1"/>
</dbReference>
<dbReference type="NCBIfam" id="TIGR00026">
    <property type="entry name" value="hi_GC_TIGR00026"/>
    <property type="match status" value="1"/>
</dbReference>
<comment type="catalytic activity">
    <reaction evidence="2">
        <text>oxidized coenzyme F420-(gamma-L-Glu)(n) + a quinol + H(+) = reduced coenzyme F420-(gamma-L-Glu)(n) + a quinone</text>
        <dbReference type="Rhea" id="RHEA:39663"/>
        <dbReference type="Rhea" id="RHEA-COMP:12939"/>
        <dbReference type="Rhea" id="RHEA-COMP:14378"/>
        <dbReference type="ChEBI" id="CHEBI:15378"/>
        <dbReference type="ChEBI" id="CHEBI:24646"/>
        <dbReference type="ChEBI" id="CHEBI:132124"/>
        <dbReference type="ChEBI" id="CHEBI:133980"/>
        <dbReference type="ChEBI" id="CHEBI:139511"/>
    </reaction>
</comment>
<evidence type="ECO:0000256" key="1">
    <source>
        <dbReference type="ARBA" id="ARBA00008710"/>
    </source>
</evidence>
<dbReference type="InterPro" id="IPR012349">
    <property type="entry name" value="Split_barrel_FMN-bd"/>
</dbReference>
<dbReference type="PANTHER" id="PTHR39428:SF3">
    <property type="entry name" value="DEAZAFLAVIN-DEPENDENT NITROREDUCTASE"/>
    <property type="match status" value="1"/>
</dbReference>
<protein>
    <submittedName>
        <fullName evidence="3">Nitroreductase family deazaflavin-dependent oxidoreductase</fullName>
    </submittedName>
</protein>
<name>A0A6I4M148_9ACTN</name>
<dbReference type="GO" id="GO:0005886">
    <property type="term" value="C:plasma membrane"/>
    <property type="evidence" value="ECO:0007669"/>
    <property type="project" value="TreeGrafter"/>
</dbReference>
<evidence type="ECO:0000256" key="2">
    <source>
        <dbReference type="ARBA" id="ARBA00049106"/>
    </source>
</evidence>
<comment type="caution">
    <text evidence="3">The sequence shown here is derived from an EMBL/GenBank/DDBJ whole genome shotgun (WGS) entry which is preliminary data.</text>
</comment>
<dbReference type="EMBL" id="WBMS02000003">
    <property type="protein sequence ID" value="MVZ99637.1"/>
    <property type="molecule type" value="Genomic_DNA"/>
</dbReference>
<comment type="similarity">
    <text evidence="1">Belongs to the F420H(2)-dependent quinone reductase family.</text>
</comment>
<dbReference type="SUPFAM" id="SSF50475">
    <property type="entry name" value="FMN-binding split barrel"/>
    <property type="match status" value="1"/>
</dbReference>
<dbReference type="GO" id="GO:0070967">
    <property type="term" value="F:coenzyme F420 binding"/>
    <property type="evidence" value="ECO:0007669"/>
    <property type="project" value="TreeGrafter"/>
</dbReference>
<evidence type="ECO:0000313" key="4">
    <source>
        <dbReference type="Proteomes" id="UP000462055"/>
    </source>
</evidence>
<keyword evidence="4" id="KW-1185">Reference proteome</keyword>
<dbReference type="GO" id="GO:0016491">
    <property type="term" value="F:oxidoreductase activity"/>
    <property type="evidence" value="ECO:0007669"/>
    <property type="project" value="InterPro"/>
</dbReference>
<dbReference type="InterPro" id="IPR004378">
    <property type="entry name" value="F420H2_quin_Rdtase"/>
</dbReference>
<dbReference type="AlphaFoldDB" id="A0A6I4M148"/>